<comment type="caution">
    <text evidence="2">The sequence shown here is derived from an EMBL/GenBank/DDBJ whole genome shotgun (WGS) entry which is preliminary data.</text>
</comment>
<feature type="compositionally biased region" description="Basic and acidic residues" evidence="1">
    <location>
        <begin position="82"/>
        <end position="101"/>
    </location>
</feature>
<accession>A0AAV9I7A0</accession>
<organism evidence="2 3">
    <name type="scientific">Galdieria yellowstonensis</name>
    <dbReference type="NCBI Taxonomy" id="3028027"/>
    <lineage>
        <taxon>Eukaryota</taxon>
        <taxon>Rhodophyta</taxon>
        <taxon>Bangiophyceae</taxon>
        <taxon>Galdieriales</taxon>
        <taxon>Galdieriaceae</taxon>
        <taxon>Galdieria</taxon>
    </lineage>
</organism>
<dbReference type="Proteomes" id="UP001300502">
    <property type="component" value="Unassembled WGS sequence"/>
</dbReference>
<evidence type="ECO:0000313" key="2">
    <source>
        <dbReference type="EMBL" id="KAK4523283.1"/>
    </source>
</evidence>
<feature type="region of interest" description="Disordered" evidence="1">
    <location>
        <begin position="82"/>
        <end position="129"/>
    </location>
</feature>
<reference evidence="2 3" key="1">
    <citation type="submission" date="2022-07" db="EMBL/GenBank/DDBJ databases">
        <title>Genome-wide signatures of adaptation to extreme environments.</title>
        <authorList>
            <person name="Cho C.H."/>
            <person name="Yoon H.S."/>
        </authorList>
    </citation>
    <scope>NUCLEOTIDE SEQUENCE [LARGE SCALE GENOMIC DNA]</scope>
    <source>
        <strain evidence="2 3">108.79 E11</strain>
    </source>
</reference>
<dbReference type="AlphaFoldDB" id="A0AAV9I7A0"/>
<protein>
    <submittedName>
        <fullName evidence="2">Uncharacterized protein</fullName>
    </submittedName>
</protein>
<keyword evidence="3" id="KW-1185">Reference proteome</keyword>
<evidence type="ECO:0000256" key="1">
    <source>
        <dbReference type="SAM" id="MobiDB-lite"/>
    </source>
</evidence>
<gene>
    <name evidence="2" type="ORF">GAYE_PCTG50G1176</name>
</gene>
<sequence length="203" mass="24166">MSNNNNNKSSSSKEDCGSLWKTFSECVQRQNCSVQLKDYFRCEQQSLRLRWQKDKPTDPNNKKRRITFKHYDNFGTIVNEPIELRRRRDGQDKSHTSEQSKKSPIAATTTSRLRKGGGGGGVDNHQQRWGTYEPMSEGLPLVEFWKSYWKHSRRLLGVMLDGKFLQKTEQFGRKMYRHMEKEWGYLHELWKTWTNSSWRKRPN</sequence>
<name>A0AAV9I7A0_9RHOD</name>
<proteinExistence type="predicted"/>
<evidence type="ECO:0000313" key="3">
    <source>
        <dbReference type="Proteomes" id="UP001300502"/>
    </source>
</evidence>
<dbReference type="EMBL" id="JANCYU010000013">
    <property type="protein sequence ID" value="KAK4523283.1"/>
    <property type="molecule type" value="Genomic_DNA"/>
</dbReference>